<dbReference type="PROSITE" id="PS51257">
    <property type="entry name" value="PROKAR_LIPOPROTEIN"/>
    <property type="match status" value="1"/>
</dbReference>
<dbReference type="EMBL" id="FQVQ01000008">
    <property type="protein sequence ID" value="SHF40111.1"/>
    <property type="molecule type" value="Genomic_DNA"/>
</dbReference>
<dbReference type="Proteomes" id="UP000184147">
    <property type="component" value="Unassembled WGS sequence"/>
</dbReference>
<keyword evidence="1" id="KW-0472">Membrane</keyword>
<dbReference type="RefSeq" id="WP_143161758.1">
    <property type="nucleotide sequence ID" value="NZ_FQVQ01000008.1"/>
</dbReference>
<keyword evidence="3" id="KW-1185">Reference proteome</keyword>
<sequence length="69" mass="8049">MNDYFLKGILFLIMSIIGCVYHRWWKSDKKKKGLKLFGYDKTVRIVDDWGFIILTALGAIICFIAAFKN</sequence>
<evidence type="ECO:0000313" key="2">
    <source>
        <dbReference type="EMBL" id="SHF40111.1"/>
    </source>
</evidence>
<organism evidence="2 3">
    <name type="scientific">Flavobacterium fontis</name>
    <dbReference type="NCBI Taxonomy" id="1124188"/>
    <lineage>
        <taxon>Bacteria</taxon>
        <taxon>Pseudomonadati</taxon>
        <taxon>Bacteroidota</taxon>
        <taxon>Flavobacteriia</taxon>
        <taxon>Flavobacteriales</taxon>
        <taxon>Flavobacteriaceae</taxon>
        <taxon>Flavobacterium</taxon>
    </lineage>
</organism>
<evidence type="ECO:0008006" key="4">
    <source>
        <dbReference type="Google" id="ProtNLM"/>
    </source>
</evidence>
<dbReference type="AlphaFoldDB" id="A0A1M5BC07"/>
<feature type="transmembrane region" description="Helical" evidence="1">
    <location>
        <begin position="46"/>
        <end position="67"/>
    </location>
</feature>
<gene>
    <name evidence="2" type="ORF">SAMN05444377_10824</name>
</gene>
<dbReference type="STRING" id="1124188.SAMN05444377_10824"/>
<reference evidence="2 3" key="1">
    <citation type="submission" date="2016-11" db="EMBL/GenBank/DDBJ databases">
        <authorList>
            <person name="Jaros S."/>
            <person name="Januszkiewicz K."/>
            <person name="Wedrychowicz H."/>
        </authorList>
    </citation>
    <scope>NUCLEOTIDE SEQUENCE [LARGE SCALE GENOMIC DNA]</scope>
    <source>
        <strain evidence="2 3">DSM 25660</strain>
    </source>
</reference>
<keyword evidence="1" id="KW-1133">Transmembrane helix</keyword>
<proteinExistence type="predicted"/>
<feature type="transmembrane region" description="Helical" evidence="1">
    <location>
        <begin position="6"/>
        <end position="25"/>
    </location>
</feature>
<protein>
    <recommendedName>
        <fullName evidence="4">Immunity protein 17</fullName>
    </recommendedName>
</protein>
<keyword evidence="1" id="KW-0812">Transmembrane</keyword>
<evidence type="ECO:0000313" key="3">
    <source>
        <dbReference type="Proteomes" id="UP000184147"/>
    </source>
</evidence>
<evidence type="ECO:0000256" key="1">
    <source>
        <dbReference type="SAM" id="Phobius"/>
    </source>
</evidence>
<name>A0A1M5BC07_9FLAO</name>
<accession>A0A1M5BC07</accession>